<dbReference type="InterPro" id="IPR001789">
    <property type="entry name" value="Sig_transdc_resp-reg_receiver"/>
</dbReference>
<dbReference type="InterPro" id="IPR036388">
    <property type="entry name" value="WH-like_DNA-bd_sf"/>
</dbReference>
<evidence type="ECO:0000313" key="8">
    <source>
        <dbReference type="EMBL" id="MFD2043767.1"/>
    </source>
</evidence>
<keyword evidence="4" id="KW-0238">DNA-binding</keyword>
<dbReference type="Pfam" id="PF00072">
    <property type="entry name" value="Response_reg"/>
    <property type="match status" value="1"/>
</dbReference>
<evidence type="ECO:0000256" key="2">
    <source>
        <dbReference type="ARBA" id="ARBA00023012"/>
    </source>
</evidence>
<dbReference type="PROSITE" id="PS50110">
    <property type="entry name" value="RESPONSE_REGULATORY"/>
    <property type="match status" value="1"/>
</dbReference>
<keyword evidence="3" id="KW-0805">Transcription regulation</keyword>
<organism evidence="8 9">
    <name type="scientific">Ornithinibacillus salinisoli</name>
    <dbReference type="NCBI Taxonomy" id="1848459"/>
    <lineage>
        <taxon>Bacteria</taxon>
        <taxon>Bacillati</taxon>
        <taxon>Bacillota</taxon>
        <taxon>Bacilli</taxon>
        <taxon>Bacillales</taxon>
        <taxon>Bacillaceae</taxon>
        <taxon>Ornithinibacillus</taxon>
    </lineage>
</organism>
<keyword evidence="5" id="KW-0804">Transcription</keyword>
<dbReference type="Gene3D" id="1.10.10.10">
    <property type="entry name" value="Winged helix-like DNA-binding domain superfamily/Winged helix DNA-binding domain"/>
    <property type="match status" value="1"/>
</dbReference>
<keyword evidence="9" id="KW-1185">Reference proteome</keyword>
<comment type="subcellular location">
    <subcellularLocation>
        <location evidence="1">Cytoplasm</location>
    </subcellularLocation>
</comment>
<dbReference type="PANTHER" id="PTHR35807:SF2">
    <property type="entry name" value="TRANSCRIPTIONAL ACTIVATOR DOMAIN"/>
    <property type="match status" value="1"/>
</dbReference>
<feature type="domain" description="Response regulatory" evidence="7">
    <location>
        <begin position="3"/>
        <end position="115"/>
    </location>
</feature>
<evidence type="ECO:0000256" key="5">
    <source>
        <dbReference type="ARBA" id="ARBA00023163"/>
    </source>
</evidence>
<sequence>MIKAILVDDEELSIIPLVKKLQKFKDIDIVKTYSNPKQVVVEDMNFDVVFLDIEMQEMDGLNLAEEILSKNSNIQIVFVTAHSEYAIQAFEIHSIDYLLKPVTTKRLEKTIKRLKESIAAKEQLQVSPLPESQLSIKCFGELQVYYNKQPLSFKTAKAKELFAFLLTYRNTYIHRDKIIEELWPNQDYKKSKTYLHTCLSHVRKLFNSINYSECILFKNQHYCLQMHLKDCDAFLVEDVIKNVTVIDESNIELVKQVIHSYDEPYLDMNGYNWAYEKSQEFHQHIIYLLYKTIEYYKQKDMNKSLYFLEIQRKLEPYVDENIAQSMELLIKQNNRSEAIKLYQEHRNLITEDLGIEPSETVKKLYGTLLNT</sequence>
<evidence type="ECO:0000259" key="7">
    <source>
        <dbReference type="PROSITE" id="PS50110"/>
    </source>
</evidence>
<dbReference type="Gene3D" id="3.40.50.2300">
    <property type="match status" value="1"/>
</dbReference>
<evidence type="ECO:0000256" key="3">
    <source>
        <dbReference type="ARBA" id="ARBA00023015"/>
    </source>
</evidence>
<dbReference type="RefSeq" id="WP_377555821.1">
    <property type="nucleotide sequence ID" value="NZ_JBHUHQ010000011.1"/>
</dbReference>
<dbReference type="SUPFAM" id="SSF46894">
    <property type="entry name" value="C-terminal effector domain of the bipartite response regulators"/>
    <property type="match status" value="1"/>
</dbReference>
<dbReference type="InterPro" id="IPR011006">
    <property type="entry name" value="CheY-like_superfamily"/>
</dbReference>
<protein>
    <submittedName>
        <fullName evidence="8">Response regulator</fullName>
    </submittedName>
</protein>
<dbReference type="Pfam" id="PF03704">
    <property type="entry name" value="BTAD"/>
    <property type="match status" value="1"/>
</dbReference>
<gene>
    <name evidence="8" type="ORF">ACFSJF_05750</name>
</gene>
<feature type="modified residue" description="4-aspartylphosphate" evidence="6">
    <location>
        <position position="52"/>
    </location>
</feature>
<proteinExistence type="predicted"/>
<dbReference type="InterPro" id="IPR011990">
    <property type="entry name" value="TPR-like_helical_dom_sf"/>
</dbReference>
<keyword evidence="2" id="KW-0902">Two-component regulatory system</keyword>
<dbReference type="PANTHER" id="PTHR35807">
    <property type="entry name" value="TRANSCRIPTIONAL REGULATOR REDD-RELATED"/>
    <property type="match status" value="1"/>
</dbReference>
<evidence type="ECO:0000313" key="9">
    <source>
        <dbReference type="Proteomes" id="UP001597383"/>
    </source>
</evidence>
<dbReference type="InterPro" id="IPR016032">
    <property type="entry name" value="Sig_transdc_resp-reg_C-effctor"/>
</dbReference>
<dbReference type="Proteomes" id="UP001597383">
    <property type="component" value="Unassembled WGS sequence"/>
</dbReference>
<reference evidence="9" key="1">
    <citation type="journal article" date="2019" name="Int. J. Syst. Evol. Microbiol.">
        <title>The Global Catalogue of Microorganisms (GCM) 10K type strain sequencing project: providing services to taxonomists for standard genome sequencing and annotation.</title>
        <authorList>
            <consortium name="The Broad Institute Genomics Platform"/>
            <consortium name="The Broad Institute Genome Sequencing Center for Infectious Disease"/>
            <person name="Wu L."/>
            <person name="Ma J."/>
        </authorList>
    </citation>
    <scope>NUCLEOTIDE SEQUENCE [LARGE SCALE GENOMIC DNA]</scope>
    <source>
        <strain evidence="9">R28</strain>
    </source>
</reference>
<name>A0ABW4VZQ3_9BACI</name>
<evidence type="ECO:0000256" key="1">
    <source>
        <dbReference type="ARBA" id="ARBA00004496"/>
    </source>
</evidence>
<dbReference type="SUPFAM" id="SSF48452">
    <property type="entry name" value="TPR-like"/>
    <property type="match status" value="1"/>
</dbReference>
<evidence type="ECO:0000256" key="4">
    <source>
        <dbReference type="ARBA" id="ARBA00023125"/>
    </source>
</evidence>
<dbReference type="EMBL" id="JBHUHQ010000011">
    <property type="protein sequence ID" value="MFD2043767.1"/>
    <property type="molecule type" value="Genomic_DNA"/>
</dbReference>
<comment type="caution">
    <text evidence="8">The sequence shown here is derived from an EMBL/GenBank/DDBJ whole genome shotgun (WGS) entry which is preliminary data.</text>
</comment>
<dbReference type="Gene3D" id="1.25.40.10">
    <property type="entry name" value="Tetratricopeptide repeat domain"/>
    <property type="match status" value="1"/>
</dbReference>
<keyword evidence="6" id="KW-0597">Phosphoprotein</keyword>
<dbReference type="SUPFAM" id="SSF52172">
    <property type="entry name" value="CheY-like"/>
    <property type="match status" value="1"/>
</dbReference>
<dbReference type="InterPro" id="IPR005158">
    <property type="entry name" value="BTAD"/>
</dbReference>
<evidence type="ECO:0000256" key="6">
    <source>
        <dbReference type="PROSITE-ProRule" id="PRU00169"/>
    </source>
</evidence>
<dbReference type="InterPro" id="IPR051677">
    <property type="entry name" value="AfsR-DnrI-RedD_regulator"/>
</dbReference>
<accession>A0ABW4VZQ3</accession>
<dbReference type="SMART" id="SM00448">
    <property type="entry name" value="REC"/>
    <property type="match status" value="1"/>
</dbReference>